<dbReference type="Proteomes" id="UP001408356">
    <property type="component" value="Unassembled WGS sequence"/>
</dbReference>
<feature type="region of interest" description="Disordered" evidence="1">
    <location>
        <begin position="75"/>
        <end position="104"/>
    </location>
</feature>
<evidence type="ECO:0000313" key="2">
    <source>
        <dbReference type="EMBL" id="KAK9421956.1"/>
    </source>
</evidence>
<sequence length="104" mass="11825">MFLDTTGTLLKGLTVTSKTSAKEYSTFFNKTKESCTRIWDLEDCIKDNQYHDVVGGYQRLDVFDLKVDRTRRTPNTFVTNREHQAHDATSPNPKNASMNGAGYN</sequence>
<dbReference type="EMBL" id="JARVKF010000146">
    <property type="protein sequence ID" value="KAK9421956.1"/>
    <property type="molecule type" value="Genomic_DNA"/>
</dbReference>
<comment type="caution">
    <text evidence="2">The sequence shown here is derived from an EMBL/GenBank/DDBJ whole genome shotgun (WGS) entry which is preliminary data.</text>
</comment>
<feature type="compositionally biased region" description="Polar residues" evidence="1">
    <location>
        <begin position="87"/>
        <end position="98"/>
    </location>
</feature>
<gene>
    <name evidence="2" type="ORF">SUNI508_05256</name>
</gene>
<keyword evidence="3" id="KW-1185">Reference proteome</keyword>
<evidence type="ECO:0000256" key="1">
    <source>
        <dbReference type="SAM" id="MobiDB-lite"/>
    </source>
</evidence>
<evidence type="ECO:0000313" key="3">
    <source>
        <dbReference type="Proteomes" id="UP001408356"/>
    </source>
</evidence>
<organism evidence="2 3">
    <name type="scientific">Seiridium unicorne</name>
    <dbReference type="NCBI Taxonomy" id="138068"/>
    <lineage>
        <taxon>Eukaryota</taxon>
        <taxon>Fungi</taxon>
        <taxon>Dikarya</taxon>
        <taxon>Ascomycota</taxon>
        <taxon>Pezizomycotina</taxon>
        <taxon>Sordariomycetes</taxon>
        <taxon>Xylariomycetidae</taxon>
        <taxon>Amphisphaeriales</taxon>
        <taxon>Sporocadaceae</taxon>
        <taxon>Seiridium</taxon>
    </lineage>
</organism>
<protein>
    <submittedName>
        <fullName evidence="2">Nitrilase protein</fullName>
    </submittedName>
</protein>
<name>A0ABR2V5F0_9PEZI</name>
<proteinExistence type="predicted"/>
<reference evidence="2 3" key="1">
    <citation type="journal article" date="2024" name="J. Plant Pathol.">
        <title>Sequence and assembly of the genome of Seiridium unicorne, isolate CBS 538.82, causal agent of cypress canker disease.</title>
        <authorList>
            <person name="Scali E."/>
            <person name="Rocca G.D."/>
            <person name="Danti R."/>
            <person name="Garbelotto M."/>
            <person name="Barberini S."/>
            <person name="Baroncelli R."/>
            <person name="Emiliani G."/>
        </authorList>
    </citation>
    <scope>NUCLEOTIDE SEQUENCE [LARGE SCALE GENOMIC DNA]</scope>
    <source>
        <strain evidence="2 3">BM-138-508</strain>
    </source>
</reference>
<accession>A0ABR2V5F0</accession>